<accession>A0A398BN29</accession>
<protein>
    <submittedName>
        <fullName evidence="1">Sulfotransferase</fullName>
    </submittedName>
</protein>
<dbReference type="EMBL" id="QXXQ01000014">
    <property type="protein sequence ID" value="RID90381.1"/>
    <property type="molecule type" value="Genomic_DNA"/>
</dbReference>
<gene>
    <name evidence="1" type="ORF">D2N39_18305</name>
</gene>
<dbReference type="GO" id="GO:0016740">
    <property type="term" value="F:transferase activity"/>
    <property type="evidence" value="ECO:0007669"/>
    <property type="project" value="UniProtKB-KW"/>
</dbReference>
<dbReference type="SUPFAM" id="SSF52540">
    <property type="entry name" value="P-loop containing nucleoside triphosphate hydrolases"/>
    <property type="match status" value="1"/>
</dbReference>
<dbReference type="InterPro" id="IPR027417">
    <property type="entry name" value="P-loop_NTPase"/>
</dbReference>
<keyword evidence="1" id="KW-0808">Transferase</keyword>
<organism evidence="1 2">
    <name type="scientific">Gemmobacter lutimaris</name>
    <dbReference type="NCBI Taxonomy" id="2306023"/>
    <lineage>
        <taxon>Bacteria</taxon>
        <taxon>Pseudomonadati</taxon>
        <taxon>Pseudomonadota</taxon>
        <taxon>Alphaproteobacteria</taxon>
        <taxon>Rhodobacterales</taxon>
        <taxon>Paracoccaceae</taxon>
        <taxon>Gemmobacter</taxon>
    </lineage>
</organism>
<evidence type="ECO:0000313" key="2">
    <source>
        <dbReference type="Proteomes" id="UP000266649"/>
    </source>
</evidence>
<sequence length="285" mass="32270">MMRKIHFISGLPRSGSTLLSAILRQNPAFDAAMSSPVGTIFNACLTAMGPENEFSVFLTEQHKRDILMATFDAYYRDRGPDRLVFDTNRMWTSRLPALLQLFPGAKVICCVRNPGWVLDSVESLIRRNAFDVSRMFSNPAERSSVYARAEALLGRNRMIGSALTALKEAYWGNEAGALLLVDYDLLTARPQETMKLIYQFIGEPWFAHDFEHVEYQAEEFDTQMMAPGLHTVRGRVEYRSRRSILPPELFRQFADLAFWSSRNNTLAHHIVSEPLPAVPPPSPAV</sequence>
<keyword evidence="2" id="KW-1185">Reference proteome</keyword>
<dbReference type="AlphaFoldDB" id="A0A398BN29"/>
<dbReference type="OrthoDB" id="9800698at2"/>
<reference evidence="1 2" key="1">
    <citation type="submission" date="2018-09" db="EMBL/GenBank/DDBJ databases">
        <title>Gemmobacter lutimaris sp. nov., a marine bacterium isolated from tidal flat.</title>
        <authorList>
            <person name="Lee D.W."/>
            <person name="Yoo Y."/>
            <person name="Kim J.-J."/>
            <person name="Kim B.S."/>
        </authorList>
    </citation>
    <scope>NUCLEOTIDE SEQUENCE [LARGE SCALE GENOMIC DNA]</scope>
    <source>
        <strain evidence="1 2">YJ-T1-11</strain>
    </source>
</reference>
<proteinExistence type="predicted"/>
<dbReference type="Proteomes" id="UP000266649">
    <property type="component" value="Unassembled WGS sequence"/>
</dbReference>
<dbReference type="Gene3D" id="3.40.50.300">
    <property type="entry name" value="P-loop containing nucleotide triphosphate hydrolases"/>
    <property type="match status" value="1"/>
</dbReference>
<evidence type="ECO:0000313" key="1">
    <source>
        <dbReference type="EMBL" id="RID90381.1"/>
    </source>
</evidence>
<name>A0A398BN29_9RHOB</name>
<dbReference type="Pfam" id="PF13469">
    <property type="entry name" value="Sulfotransfer_3"/>
    <property type="match status" value="1"/>
</dbReference>
<comment type="caution">
    <text evidence="1">The sequence shown here is derived from an EMBL/GenBank/DDBJ whole genome shotgun (WGS) entry which is preliminary data.</text>
</comment>